<feature type="non-terminal residue" evidence="1">
    <location>
        <position position="1"/>
    </location>
</feature>
<dbReference type="SUPFAM" id="SSF63829">
    <property type="entry name" value="Calcium-dependent phosphotriesterase"/>
    <property type="match status" value="1"/>
</dbReference>
<protein>
    <recommendedName>
        <fullName evidence="2">SMP-30/Gluconolactonase/LRE-like region domain-containing protein</fullName>
    </recommendedName>
</protein>
<evidence type="ECO:0008006" key="2">
    <source>
        <dbReference type="Google" id="ProtNLM"/>
    </source>
</evidence>
<accession>A0A382NHX2</accession>
<dbReference type="Gene3D" id="2.120.10.30">
    <property type="entry name" value="TolB, C-terminal domain"/>
    <property type="match status" value="1"/>
</dbReference>
<dbReference type="AlphaFoldDB" id="A0A382NHX2"/>
<reference evidence="1" key="1">
    <citation type="submission" date="2018-05" db="EMBL/GenBank/DDBJ databases">
        <authorList>
            <person name="Lanie J.A."/>
            <person name="Ng W.-L."/>
            <person name="Kazmierczak K.M."/>
            <person name="Andrzejewski T.M."/>
            <person name="Davidsen T.M."/>
            <person name="Wayne K.J."/>
            <person name="Tettelin H."/>
            <person name="Glass J.I."/>
            <person name="Rusch D."/>
            <person name="Podicherti R."/>
            <person name="Tsui H.-C.T."/>
            <person name="Winkler M.E."/>
        </authorList>
    </citation>
    <scope>NUCLEOTIDE SEQUENCE</scope>
</reference>
<feature type="non-terminal residue" evidence="1">
    <location>
        <position position="81"/>
    </location>
</feature>
<sequence>VEISPDWSAELAHRWDGEVVRYPDPAVEVLDPRFAKYRIGNAAVECLYTGGRWLEGPVWFGDLHCLVFSDIPNDRMLCYSG</sequence>
<evidence type="ECO:0000313" key="1">
    <source>
        <dbReference type="EMBL" id="SVC59915.1"/>
    </source>
</evidence>
<name>A0A382NHX2_9ZZZZ</name>
<organism evidence="1">
    <name type="scientific">marine metagenome</name>
    <dbReference type="NCBI Taxonomy" id="408172"/>
    <lineage>
        <taxon>unclassified sequences</taxon>
        <taxon>metagenomes</taxon>
        <taxon>ecological metagenomes</taxon>
    </lineage>
</organism>
<dbReference type="InterPro" id="IPR011042">
    <property type="entry name" value="6-blade_b-propeller_TolB-like"/>
</dbReference>
<dbReference type="EMBL" id="UINC01100116">
    <property type="protein sequence ID" value="SVC59915.1"/>
    <property type="molecule type" value="Genomic_DNA"/>
</dbReference>
<proteinExistence type="predicted"/>
<gene>
    <name evidence="1" type="ORF">METZ01_LOCUS312769</name>
</gene>